<dbReference type="OrthoDB" id="3557801at2759"/>
<sequence>MQVYCIPSSTGTLSSTSIVRSFLGLIDTIMSWEKVYSSHIKQVELRALNRTRGDFSGRIDLQYLSIAEVLNIPDSSWDNGSNMWYSKREETAWKLTGSCIVTSMESNMKRLL</sequence>
<protein>
    <submittedName>
        <fullName evidence="1">Uncharacterized protein</fullName>
    </submittedName>
</protein>
<dbReference type="Proteomes" id="UP000178912">
    <property type="component" value="Unassembled WGS sequence"/>
</dbReference>
<dbReference type="EMBL" id="FJUX01000012">
    <property type="protein sequence ID" value="CZS92536.1"/>
    <property type="molecule type" value="Genomic_DNA"/>
</dbReference>
<keyword evidence="2" id="KW-1185">Reference proteome</keyword>
<accession>A0A1E1K325</accession>
<dbReference type="AlphaFoldDB" id="A0A1E1K325"/>
<organism evidence="1 2">
    <name type="scientific">Rhynchosporium agropyri</name>
    <dbReference type="NCBI Taxonomy" id="914238"/>
    <lineage>
        <taxon>Eukaryota</taxon>
        <taxon>Fungi</taxon>
        <taxon>Dikarya</taxon>
        <taxon>Ascomycota</taxon>
        <taxon>Pezizomycotina</taxon>
        <taxon>Leotiomycetes</taxon>
        <taxon>Helotiales</taxon>
        <taxon>Ploettnerulaceae</taxon>
        <taxon>Rhynchosporium</taxon>
    </lineage>
</organism>
<gene>
    <name evidence="1" type="ORF">RAG0_03148</name>
</gene>
<name>A0A1E1K325_9HELO</name>
<proteinExistence type="predicted"/>
<evidence type="ECO:0000313" key="2">
    <source>
        <dbReference type="Proteomes" id="UP000178912"/>
    </source>
</evidence>
<evidence type="ECO:0000313" key="1">
    <source>
        <dbReference type="EMBL" id="CZS92536.1"/>
    </source>
</evidence>
<reference evidence="2" key="1">
    <citation type="submission" date="2016-03" db="EMBL/GenBank/DDBJ databases">
        <authorList>
            <person name="Guldener U."/>
        </authorList>
    </citation>
    <scope>NUCLEOTIDE SEQUENCE [LARGE SCALE GENOMIC DNA]</scope>
    <source>
        <strain evidence="2">04CH-RAC-A.6.1</strain>
    </source>
</reference>